<protein>
    <submittedName>
        <fullName evidence="2">Uncharacterized protein</fullName>
    </submittedName>
</protein>
<feature type="region of interest" description="Disordered" evidence="1">
    <location>
        <begin position="1"/>
        <end position="30"/>
    </location>
</feature>
<dbReference type="AlphaFoldDB" id="A0A6G1I242"/>
<name>A0A6G1I242_9PEZI</name>
<accession>A0A6G1I242</accession>
<sequence>MAPTKNMARSSPTPRPKAPSRMPRTRWHHPKTGTVISAVEVITLLNCTPTTIPTTTSTTTPLTTAIPTTATIPPTTPLPSILCPQGAVPPTEKRKIAMVHKLGKEALKRAIKGHPAKYRVNKRVREEGWRARQLYAPSAFPAGCKFIDYLPRRPTPLYRSENAQGEVSVAQDSWLADHVWGYCAGRSIVRDRIPGERDQVRQGTSGCSFCPFSTSLVSLRLASLHSLCPMPTPAGPPNEYAESLPIPTCLEAFPANGRMPWEAVHPFKIYAHGDRYHHSSEPRWVHGHVRLNRARWEGPQFDSERWVFADWLMERVERLWLAG</sequence>
<organism evidence="2 3">
    <name type="scientific">Trichodelitschia bisporula</name>
    <dbReference type="NCBI Taxonomy" id="703511"/>
    <lineage>
        <taxon>Eukaryota</taxon>
        <taxon>Fungi</taxon>
        <taxon>Dikarya</taxon>
        <taxon>Ascomycota</taxon>
        <taxon>Pezizomycotina</taxon>
        <taxon>Dothideomycetes</taxon>
        <taxon>Dothideomycetes incertae sedis</taxon>
        <taxon>Phaeotrichales</taxon>
        <taxon>Phaeotrichaceae</taxon>
        <taxon>Trichodelitschia</taxon>
    </lineage>
</organism>
<evidence type="ECO:0000256" key="1">
    <source>
        <dbReference type="SAM" id="MobiDB-lite"/>
    </source>
</evidence>
<proteinExistence type="predicted"/>
<reference evidence="2" key="1">
    <citation type="journal article" date="2020" name="Stud. Mycol.">
        <title>101 Dothideomycetes genomes: a test case for predicting lifestyles and emergence of pathogens.</title>
        <authorList>
            <person name="Haridas S."/>
            <person name="Albert R."/>
            <person name="Binder M."/>
            <person name="Bloem J."/>
            <person name="Labutti K."/>
            <person name="Salamov A."/>
            <person name="Andreopoulos B."/>
            <person name="Baker S."/>
            <person name="Barry K."/>
            <person name="Bills G."/>
            <person name="Bluhm B."/>
            <person name="Cannon C."/>
            <person name="Castanera R."/>
            <person name="Culley D."/>
            <person name="Daum C."/>
            <person name="Ezra D."/>
            <person name="Gonzalez J."/>
            <person name="Henrissat B."/>
            <person name="Kuo A."/>
            <person name="Liang C."/>
            <person name="Lipzen A."/>
            <person name="Lutzoni F."/>
            <person name="Magnuson J."/>
            <person name="Mondo S."/>
            <person name="Nolan M."/>
            <person name="Ohm R."/>
            <person name="Pangilinan J."/>
            <person name="Park H.-J."/>
            <person name="Ramirez L."/>
            <person name="Alfaro M."/>
            <person name="Sun H."/>
            <person name="Tritt A."/>
            <person name="Yoshinaga Y."/>
            <person name="Zwiers L.-H."/>
            <person name="Turgeon B."/>
            <person name="Goodwin S."/>
            <person name="Spatafora J."/>
            <person name="Crous P."/>
            <person name="Grigoriev I."/>
        </authorList>
    </citation>
    <scope>NUCLEOTIDE SEQUENCE</scope>
    <source>
        <strain evidence="2">CBS 262.69</strain>
    </source>
</reference>
<evidence type="ECO:0000313" key="3">
    <source>
        <dbReference type="Proteomes" id="UP000799640"/>
    </source>
</evidence>
<dbReference type="EMBL" id="ML996691">
    <property type="protein sequence ID" value="KAF2402137.1"/>
    <property type="molecule type" value="Genomic_DNA"/>
</dbReference>
<dbReference type="Proteomes" id="UP000799640">
    <property type="component" value="Unassembled WGS sequence"/>
</dbReference>
<gene>
    <name evidence="2" type="ORF">EJ06DRAFT_327364</name>
</gene>
<keyword evidence="3" id="KW-1185">Reference proteome</keyword>
<feature type="region of interest" description="Disordered" evidence="1">
    <location>
        <begin position="56"/>
        <end position="78"/>
    </location>
</feature>
<evidence type="ECO:0000313" key="2">
    <source>
        <dbReference type="EMBL" id="KAF2402137.1"/>
    </source>
</evidence>